<protein>
    <submittedName>
        <fullName evidence="1">Uncharacterized protein</fullName>
    </submittedName>
</protein>
<gene>
    <name evidence="1" type="ORF">ACFSJ0_33165</name>
</gene>
<comment type="caution">
    <text evidence="1">The sequence shown here is derived from an EMBL/GenBank/DDBJ whole genome shotgun (WGS) entry which is preliminary data.</text>
</comment>
<dbReference type="EMBL" id="JBHUCM010000031">
    <property type="protein sequence ID" value="MFD1541940.1"/>
    <property type="molecule type" value="Genomic_DNA"/>
</dbReference>
<keyword evidence="2" id="KW-1185">Reference proteome</keyword>
<dbReference type="Proteomes" id="UP001597097">
    <property type="component" value="Unassembled WGS sequence"/>
</dbReference>
<name>A0ABW4GGH9_9ACTN</name>
<accession>A0ABW4GGH9</accession>
<evidence type="ECO:0000313" key="1">
    <source>
        <dbReference type="EMBL" id="MFD1541940.1"/>
    </source>
</evidence>
<reference evidence="2" key="1">
    <citation type="journal article" date="2019" name="Int. J. Syst. Evol. Microbiol.">
        <title>The Global Catalogue of Microorganisms (GCM) 10K type strain sequencing project: providing services to taxonomists for standard genome sequencing and annotation.</title>
        <authorList>
            <consortium name="The Broad Institute Genomics Platform"/>
            <consortium name="The Broad Institute Genome Sequencing Center for Infectious Disease"/>
            <person name="Wu L."/>
            <person name="Ma J."/>
        </authorList>
    </citation>
    <scope>NUCLEOTIDE SEQUENCE [LARGE SCALE GENOMIC DNA]</scope>
    <source>
        <strain evidence="2">CGMCC 1.15399</strain>
    </source>
</reference>
<evidence type="ECO:0000313" key="2">
    <source>
        <dbReference type="Proteomes" id="UP001597097"/>
    </source>
</evidence>
<organism evidence="1 2">
    <name type="scientific">Nonomuraea guangzhouensis</name>
    <dbReference type="NCBI Taxonomy" id="1291555"/>
    <lineage>
        <taxon>Bacteria</taxon>
        <taxon>Bacillati</taxon>
        <taxon>Actinomycetota</taxon>
        <taxon>Actinomycetes</taxon>
        <taxon>Streptosporangiales</taxon>
        <taxon>Streptosporangiaceae</taxon>
        <taxon>Nonomuraea</taxon>
    </lineage>
</organism>
<dbReference type="RefSeq" id="WP_219535510.1">
    <property type="nucleotide sequence ID" value="NZ_JAHKRM010000026.1"/>
</dbReference>
<sequence>MWKVPVTAPEALPYVVDAARRERYLGLMVILARTAEARTLHEELVRDWTSIHDVTGQSIAVLCPDPGFVLRESEKEGRYYGIENSVTRYWSNLTLDEARDLPHTRLVIPGQDSLPRGRPLPLPPYPAEVQQAAWTEAVTRCATYFGIRESRLPALLVLCLRDERDALIQLRPQTSIYRLCKRIASHPGHEPGDEDRLEERDELAELVEHLAIGRGHHALVPDNDPPRTMRRLLTVAKVSTQFEGLHKHLSMIANVDPDLNLAWCTRLDELTESDADHNAVLSYLSEMAQAVHAHPRRTELLNLNKKARKVERAVKAAANPPPEWRYIPESPAARAKREAERARAQAKLAELERVLNRRPGLAAACETAARAELGACEIAQLELDEYIGILRGYPTQRIHAVTPIGPPPDDGANIATHNDISGTVHGTAVQAGHIDAVHFHGRRRLFGIIRKRGRRQ</sequence>
<proteinExistence type="predicted"/>